<reference evidence="2 3" key="1">
    <citation type="submission" date="2024-02" db="EMBL/GenBank/DDBJ databases">
        <title>High-quality chromosome-scale genome assembly of Pensacola bahiagrass (Paspalum notatum Flugge var. saurae).</title>
        <authorList>
            <person name="Vega J.M."/>
            <person name="Podio M."/>
            <person name="Orjuela J."/>
            <person name="Siena L.A."/>
            <person name="Pessino S.C."/>
            <person name="Combes M.C."/>
            <person name="Mariac C."/>
            <person name="Albertini E."/>
            <person name="Pupilli F."/>
            <person name="Ortiz J.P.A."/>
            <person name="Leblanc O."/>
        </authorList>
    </citation>
    <scope>NUCLEOTIDE SEQUENCE [LARGE SCALE GENOMIC DNA]</scope>
    <source>
        <strain evidence="2">R1</strain>
        <tissue evidence="2">Leaf</tissue>
    </source>
</reference>
<evidence type="ECO:0000313" key="2">
    <source>
        <dbReference type="EMBL" id="WVZ78915.1"/>
    </source>
</evidence>
<sequence length="97" mass="10160">MAKQSVHGGAPVPEKAAAAPQGRRGIEATEEQARAIISTARRAVAEAKISGKPSMMKRSLECFLESRRPKKKAASASAASPRYLESSPSMSSSSSSN</sequence>
<feature type="region of interest" description="Disordered" evidence="1">
    <location>
        <begin position="66"/>
        <end position="97"/>
    </location>
</feature>
<dbReference type="Proteomes" id="UP001341281">
    <property type="component" value="Chromosome 06"/>
</dbReference>
<protein>
    <submittedName>
        <fullName evidence="2">Uncharacterized protein</fullName>
    </submittedName>
</protein>
<accession>A0AAQ3TSI8</accession>
<proteinExistence type="predicted"/>
<name>A0AAQ3TSI8_PASNO</name>
<feature type="region of interest" description="Disordered" evidence="1">
    <location>
        <begin position="1"/>
        <end position="30"/>
    </location>
</feature>
<gene>
    <name evidence="2" type="ORF">U9M48_026556</name>
</gene>
<keyword evidence="3" id="KW-1185">Reference proteome</keyword>
<feature type="compositionally biased region" description="Low complexity" evidence="1">
    <location>
        <begin position="74"/>
        <end position="97"/>
    </location>
</feature>
<dbReference type="EMBL" id="CP144750">
    <property type="protein sequence ID" value="WVZ78915.1"/>
    <property type="molecule type" value="Genomic_DNA"/>
</dbReference>
<evidence type="ECO:0000313" key="3">
    <source>
        <dbReference type="Proteomes" id="UP001341281"/>
    </source>
</evidence>
<organism evidence="2 3">
    <name type="scientific">Paspalum notatum var. saurae</name>
    <dbReference type="NCBI Taxonomy" id="547442"/>
    <lineage>
        <taxon>Eukaryota</taxon>
        <taxon>Viridiplantae</taxon>
        <taxon>Streptophyta</taxon>
        <taxon>Embryophyta</taxon>
        <taxon>Tracheophyta</taxon>
        <taxon>Spermatophyta</taxon>
        <taxon>Magnoliopsida</taxon>
        <taxon>Liliopsida</taxon>
        <taxon>Poales</taxon>
        <taxon>Poaceae</taxon>
        <taxon>PACMAD clade</taxon>
        <taxon>Panicoideae</taxon>
        <taxon>Andropogonodae</taxon>
        <taxon>Paspaleae</taxon>
        <taxon>Paspalinae</taxon>
        <taxon>Paspalum</taxon>
    </lineage>
</organism>
<dbReference type="AlphaFoldDB" id="A0AAQ3TSI8"/>
<evidence type="ECO:0000256" key="1">
    <source>
        <dbReference type="SAM" id="MobiDB-lite"/>
    </source>
</evidence>